<evidence type="ECO:0000313" key="1">
    <source>
        <dbReference type="EMBL" id="CAL1293402.1"/>
    </source>
</evidence>
<evidence type="ECO:0000313" key="2">
    <source>
        <dbReference type="Proteomes" id="UP001497382"/>
    </source>
</evidence>
<reference evidence="1 2" key="1">
    <citation type="submission" date="2024-04" db="EMBL/GenBank/DDBJ databases">
        <authorList>
            <person name="Rising A."/>
            <person name="Reimegard J."/>
            <person name="Sonavane S."/>
            <person name="Akerstrom W."/>
            <person name="Nylinder S."/>
            <person name="Hedman E."/>
            <person name="Kallberg Y."/>
        </authorList>
    </citation>
    <scope>NUCLEOTIDE SEQUENCE [LARGE SCALE GENOMIC DNA]</scope>
</reference>
<accession>A0AAV2BBV8</accession>
<keyword evidence="2" id="KW-1185">Reference proteome</keyword>
<dbReference type="EMBL" id="CAXIEN010000325">
    <property type="protein sequence ID" value="CAL1293402.1"/>
    <property type="molecule type" value="Genomic_DNA"/>
</dbReference>
<gene>
    <name evidence="1" type="ORF">LARSCL_LOCUS18166</name>
</gene>
<comment type="caution">
    <text evidence="1">The sequence shown here is derived from an EMBL/GenBank/DDBJ whole genome shotgun (WGS) entry which is preliminary data.</text>
</comment>
<dbReference type="Proteomes" id="UP001497382">
    <property type="component" value="Unassembled WGS sequence"/>
</dbReference>
<sequence length="127" mass="14798">MQKEEKERQAGLGNSHHEITDYHAQKLHQANTRGQKFKLPIIMERLNYNPLSLKDVAFRRMAVVLWMEPNILASLTKFHYTSQYYVSEIPELWRETVGDKIVDNISKLGLPMSLTKQLIDTVKEMAL</sequence>
<dbReference type="AlphaFoldDB" id="A0AAV2BBV8"/>
<name>A0AAV2BBV8_9ARAC</name>
<protein>
    <submittedName>
        <fullName evidence="1">Uncharacterized protein</fullName>
    </submittedName>
</protein>
<organism evidence="1 2">
    <name type="scientific">Larinioides sclopetarius</name>
    <dbReference type="NCBI Taxonomy" id="280406"/>
    <lineage>
        <taxon>Eukaryota</taxon>
        <taxon>Metazoa</taxon>
        <taxon>Ecdysozoa</taxon>
        <taxon>Arthropoda</taxon>
        <taxon>Chelicerata</taxon>
        <taxon>Arachnida</taxon>
        <taxon>Araneae</taxon>
        <taxon>Araneomorphae</taxon>
        <taxon>Entelegynae</taxon>
        <taxon>Araneoidea</taxon>
        <taxon>Araneidae</taxon>
        <taxon>Larinioides</taxon>
    </lineage>
</organism>
<proteinExistence type="predicted"/>